<evidence type="ECO:0008006" key="3">
    <source>
        <dbReference type="Google" id="ProtNLM"/>
    </source>
</evidence>
<organism evidence="2">
    <name type="scientific">hydrothermal vent metagenome</name>
    <dbReference type="NCBI Taxonomy" id="652676"/>
    <lineage>
        <taxon>unclassified sequences</taxon>
        <taxon>metagenomes</taxon>
        <taxon>ecological metagenomes</taxon>
    </lineage>
</organism>
<feature type="transmembrane region" description="Helical" evidence="1">
    <location>
        <begin position="97"/>
        <end position="117"/>
    </location>
</feature>
<keyword evidence="1" id="KW-0812">Transmembrane</keyword>
<evidence type="ECO:0000256" key="1">
    <source>
        <dbReference type="SAM" id="Phobius"/>
    </source>
</evidence>
<sequence length="237" mass="24901">MKEFFEQFAGIIGAGVAAACCLGLPVVLTMLGAAGLGFLVHDAYLFPLFVGFVGFSLWMLYRSARAHASLAPFWLSSLGGILGSAALWFMVTGLYPMPWLVYVGLGLLIVGSIWDVINGRRAAVCATEVCEAPGDKDKEVDFGRRAATGAALSAGAAVAFYGMYKSVDVFVQKAEADEIACWGINECKGTTACTTAFNACTGANECRGRGYIYVPAKECYAKGGVPLKGSKADPANS</sequence>
<keyword evidence="1" id="KW-1133">Transmembrane helix</keyword>
<reference evidence="2" key="1">
    <citation type="submission" date="2018-06" db="EMBL/GenBank/DDBJ databases">
        <authorList>
            <person name="Zhirakovskaya E."/>
        </authorList>
    </citation>
    <scope>NUCLEOTIDE SEQUENCE</scope>
</reference>
<dbReference type="AlphaFoldDB" id="A0A3B0YGK8"/>
<feature type="transmembrane region" description="Helical" evidence="1">
    <location>
        <begin position="44"/>
        <end position="61"/>
    </location>
</feature>
<evidence type="ECO:0000313" key="2">
    <source>
        <dbReference type="EMBL" id="VAW74787.1"/>
    </source>
</evidence>
<protein>
    <recommendedName>
        <fullName evidence="3">MerC domain-containing protein</fullName>
    </recommendedName>
</protein>
<dbReference type="Gene3D" id="1.10.287.910">
    <property type="entry name" value="bacterial mercury transporter, merf"/>
    <property type="match status" value="1"/>
</dbReference>
<dbReference type="Pfam" id="PF03203">
    <property type="entry name" value="MerC"/>
    <property type="match status" value="1"/>
</dbReference>
<feature type="transmembrane region" description="Helical" evidence="1">
    <location>
        <begin position="12"/>
        <end position="38"/>
    </location>
</feature>
<dbReference type="GO" id="GO:0016020">
    <property type="term" value="C:membrane"/>
    <property type="evidence" value="ECO:0007669"/>
    <property type="project" value="InterPro"/>
</dbReference>
<dbReference type="EMBL" id="UOFM01000107">
    <property type="protein sequence ID" value="VAW74787.1"/>
    <property type="molecule type" value="Genomic_DNA"/>
</dbReference>
<name>A0A3B0YGK8_9ZZZZ</name>
<accession>A0A3B0YGK8</accession>
<gene>
    <name evidence="2" type="ORF">MNBD_GAMMA14-2313</name>
</gene>
<feature type="transmembrane region" description="Helical" evidence="1">
    <location>
        <begin position="73"/>
        <end position="91"/>
    </location>
</feature>
<dbReference type="GO" id="GO:0015097">
    <property type="term" value="F:mercury ion transmembrane transporter activity"/>
    <property type="evidence" value="ECO:0007669"/>
    <property type="project" value="InterPro"/>
</dbReference>
<dbReference type="PROSITE" id="PS51257">
    <property type="entry name" value="PROKAR_LIPOPROTEIN"/>
    <property type="match status" value="1"/>
</dbReference>
<proteinExistence type="predicted"/>
<keyword evidence="1" id="KW-0472">Membrane</keyword>
<dbReference type="InterPro" id="IPR004891">
    <property type="entry name" value="Mercury-R_MerC"/>
</dbReference>